<proteinExistence type="predicted"/>
<feature type="domain" description="Serine aminopeptidase S33" evidence="2">
    <location>
        <begin position="48"/>
        <end position="140"/>
    </location>
</feature>
<keyword evidence="4" id="KW-1185">Reference proteome</keyword>
<evidence type="ECO:0000313" key="3">
    <source>
        <dbReference type="EMBL" id="KAA0971701.1"/>
    </source>
</evidence>
<dbReference type="AlphaFoldDB" id="A0A5B0E160"/>
<dbReference type="InterPro" id="IPR022742">
    <property type="entry name" value="Hydrolase_4"/>
</dbReference>
<dbReference type="GO" id="GO:0016787">
    <property type="term" value="F:hydrolase activity"/>
    <property type="evidence" value="ECO:0007669"/>
    <property type="project" value="UniProtKB-KW"/>
</dbReference>
<dbReference type="Pfam" id="PF12146">
    <property type="entry name" value="Hydrolase_4"/>
    <property type="match status" value="1"/>
</dbReference>
<evidence type="ECO:0000259" key="2">
    <source>
        <dbReference type="Pfam" id="PF12146"/>
    </source>
</evidence>
<organism evidence="3 4">
    <name type="scientific">Aureimonas fodinaquatilis</name>
    <dbReference type="NCBI Taxonomy" id="2565783"/>
    <lineage>
        <taxon>Bacteria</taxon>
        <taxon>Pseudomonadati</taxon>
        <taxon>Pseudomonadota</taxon>
        <taxon>Alphaproteobacteria</taxon>
        <taxon>Hyphomicrobiales</taxon>
        <taxon>Aurantimonadaceae</taxon>
        <taxon>Aureimonas</taxon>
    </lineage>
</organism>
<dbReference type="InterPro" id="IPR029058">
    <property type="entry name" value="AB_hydrolase_fold"/>
</dbReference>
<sequence length="253" mass="27596">MSHVPPADFLTVKSDNGSHRLAFLQVVGDGPTIVWLGGFRSDMRGSKAERLAEFCQSNGRSYLRFDYSGHGESDGRFVDGTISQWTADARAMIEARTSGPLILVGSSMGGWISLLLARQLAGRVNAMLLLAPAPDFTTKLVEPSLTQREREDLVGQGYVARASEYSPEPTIYTQKLMQDGLTQSLMTGPIDTGCPVHIIQGMADPDVPYTHALELTEHLPGDGVVLTLVKDGDHRLSRDEDLARMEEAVKNLL</sequence>
<evidence type="ECO:0000313" key="4">
    <source>
        <dbReference type="Proteomes" id="UP000324738"/>
    </source>
</evidence>
<dbReference type="OrthoDB" id="9813296at2"/>
<evidence type="ECO:0000256" key="1">
    <source>
        <dbReference type="ARBA" id="ARBA00022801"/>
    </source>
</evidence>
<protein>
    <submittedName>
        <fullName evidence="3">Alpha/beta hydrolase</fullName>
    </submittedName>
</protein>
<dbReference type="SUPFAM" id="SSF53474">
    <property type="entry name" value="alpha/beta-Hydrolases"/>
    <property type="match status" value="1"/>
</dbReference>
<dbReference type="Gene3D" id="3.40.50.1820">
    <property type="entry name" value="alpha/beta hydrolase"/>
    <property type="match status" value="1"/>
</dbReference>
<gene>
    <name evidence="3" type="ORF">FPY71_00770</name>
</gene>
<dbReference type="InterPro" id="IPR052382">
    <property type="entry name" value="ABHD10_acyl-thioesterase"/>
</dbReference>
<accession>A0A5B0E160</accession>
<keyword evidence="1 3" id="KW-0378">Hydrolase</keyword>
<dbReference type="PANTHER" id="PTHR16138:SF7">
    <property type="entry name" value="PALMITOYL-PROTEIN THIOESTERASE ABHD10, MITOCHONDRIAL"/>
    <property type="match status" value="1"/>
</dbReference>
<reference evidence="3 4" key="1">
    <citation type="submission" date="2019-08" db="EMBL/GenBank/DDBJ databases">
        <title>Aureimonas fodiniaquatilis sp. nov., isolated from a coal mine wastewater.</title>
        <authorList>
            <person name="Kim W."/>
        </authorList>
    </citation>
    <scope>NUCLEOTIDE SEQUENCE [LARGE SCALE GENOMIC DNA]</scope>
    <source>
        <strain evidence="3 4">CAU 1482</strain>
    </source>
</reference>
<dbReference type="PANTHER" id="PTHR16138">
    <property type="entry name" value="MYCOPHENOLIC ACID ACYL-GLUCURONIDE ESTERASE, MITOCHONDRIAL"/>
    <property type="match status" value="1"/>
</dbReference>
<dbReference type="Proteomes" id="UP000324738">
    <property type="component" value="Unassembled WGS sequence"/>
</dbReference>
<dbReference type="EMBL" id="VTWH01000001">
    <property type="protein sequence ID" value="KAA0971701.1"/>
    <property type="molecule type" value="Genomic_DNA"/>
</dbReference>
<dbReference type="RefSeq" id="WP_149296653.1">
    <property type="nucleotide sequence ID" value="NZ_VTWH01000001.1"/>
</dbReference>
<comment type="caution">
    <text evidence="3">The sequence shown here is derived from an EMBL/GenBank/DDBJ whole genome shotgun (WGS) entry which is preliminary data.</text>
</comment>
<name>A0A5B0E160_9HYPH</name>